<proteinExistence type="predicted"/>
<comment type="caution">
    <text evidence="1">The sequence shown here is derived from an EMBL/GenBank/DDBJ whole genome shotgun (WGS) entry which is preliminary data.</text>
</comment>
<reference evidence="2" key="1">
    <citation type="submission" date="2016-10" db="EMBL/GenBank/DDBJ databases">
        <title>Frankia sp. NRRL B-16386 Genome sequencing.</title>
        <authorList>
            <person name="Ghodhbane-Gtari F."/>
            <person name="Swanson E."/>
            <person name="Gueddou A."/>
            <person name="Hezbri K."/>
            <person name="Ktari K."/>
            <person name="Nouioui I."/>
            <person name="Morris K."/>
            <person name="Simpson S."/>
            <person name="Abebe-Akele F."/>
            <person name="Thomas K."/>
            <person name="Gtari M."/>
            <person name="Tisa L.S."/>
        </authorList>
    </citation>
    <scope>NUCLEOTIDE SEQUENCE [LARGE SCALE GENOMIC DNA]</scope>
    <source>
        <strain evidence="2">NRRL B-16386</strain>
    </source>
</reference>
<evidence type="ECO:0000313" key="1">
    <source>
        <dbReference type="EMBL" id="ONH29766.1"/>
    </source>
</evidence>
<keyword evidence="2" id="KW-1185">Reference proteome</keyword>
<sequence length="224" mass="23672">MRRAGGLVDGELIDILFPGRWVVRAELDGRAVDAVFRLDAVEHERRVRFGLGALSYPRLLRRLAGMPPGVLVEDPDLLVEASLLPDGVVACSADGVGRLVEPPLTLDAVVVAALGMAQTRHVRVAERFAPYASRWVVSGDARFDPAVFVAASVHGVGLAGRRPDVDVVAVAAPPAGRARPGHAWLLAEQVYGAWLTTGARVGRTRTPNVATDVGETPAGLISAN</sequence>
<dbReference type="Proteomes" id="UP000188929">
    <property type="component" value="Unassembled WGS sequence"/>
</dbReference>
<dbReference type="OrthoDB" id="3210779at2"/>
<dbReference type="RefSeq" id="WP_076817825.1">
    <property type="nucleotide sequence ID" value="NZ_MOMC01000031.1"/>
</dbReference>
<protein>
    <submittedName>
        <fullName evidence="1">Uncharacterized protein</fullName>
    </submittedName>
</protein>
<gene>
    <name evidence="1" type="ORF">BL253_16080</name>
</gene>
<accession>A0A1V2IA56</accession>
<dbReference type="EMBL" id="MOMC01000031">
    <property type="protein sequence ID" value="ONH29766.1"/>
    <property type="molecule type" value="Genomic_DNA"/>
</dbReference>
<evidence type="ECO:0000313" key="2">
    <source>
        <dbReference type="Proteomes" id="UP000188929"/>
    </source>
</evidence>
<dbReference type="AlphaFoldDB" id="A0A1V2IA56"/>
<organism evidence="1 2">
    <name type="scientific">Pseudofrankia asymbiotica</name>
    <dbReference type="NCBI Taxonomy" id="1834516"/>
    <lineage>
        <taxon>Bacteria</taxon>
        <taxon>Bacillati</taxon>
        <taxon>Actinomycetota</taxon>
        <taxon>Actinomycetes</taxon>
        <taxon>Frankiales</taxon>
        <taxon>Frankiaceae</taxon>
        <taxon>Pseudofrankia</taxon>
    </lineage>
</organism>
<name>A0A1V2IA56_9ACTN</name>